<dbReference type="EMBL" id="JAATJV010294212">
    <property type="protein sequence ID" value="MBZ3877289.1"/>
    <property type="molecule type" value="Genomic_DNA"/>
</dbReference>
<reference evidence="4" key="1">
    <citation type="submission" date="2020-03" db="EMBL/GenBank/DDBJ databases">
        <title>Studies in the Genomics of Life Span.</title>
        <authorList>
            <person name="Glass D."/>
        </authorList>
    </citation>
    <scope>NUCLEOTIDE SEQUENCE</scope>
    <source>
        <strain evidence="4">SUZIE</strain>
        <tissue evidence="4">Muscle</tissue>
    </source>
</reference>
<dbReference type="InterPro" id="IPR051500">
    <property type="entry name" value="cTAGE_MIA/OTOR"/>
</dbReference>
<keyword evidence="1 2" id="KW-0175">Coiled coil</keyword>
<feature type="coiled-coil region" evidence="2">
    <location>
        <begin position="190"/>
        <end position="273"/>
    </location>
</feature>
<dbReference type="GO" id="GO:0035459">
    <property type="term" value="P:vesicle cargo loading"/>
    <property type="evidence" value="ECO:0007669"/>
    <property type="project" value="TreeGrafter"/>
</dbReference>
<feature type="compositionally biased region" description="Basic and acidic residues" evidence="3">
    <location>
        <begin position="557"/>
        <end position="568"/>
    </location>
</feature>
<evidence type="ECO:0000256" key="2">
    <source>
        <dbReference type="SAM" id="Coils"/>
    </source>
</evidence>
<protein>
    <submittedName>
        <fullName evidence="4">CTAGE family member 5</fullName>
    </submittedName>
</protein>
<feature type="compositionally biased region" description="Low complexity" evidence="3">
    <location>
        <begin position="513"/>
        <end position="524"/>
    </location>
</feature>
<dbReference type="GO" id="GO:0009306">
    <property type="term" value="P:protein secretion"/>
    <property type="evidence" value="ECO:0007669"/>
    <property type="project" value="TreeGrafter"/>
</dbReference>
<proteinExistence type="predicted"/>
<keyword evidence="5" id="KW-1185">Reference proteome</keyword>
<dbReference type="PANTHER" id="PTHR23158:SF38">
    <property type="entry name" value="MELANOMA INHIBITORY ACTIVITY PROTEIN 2"/>
    <property type="match status" value="1"/>
</dbReference>
<evidence type="ECO:0000256" key="1">
    <source>
        <dbReference type="ARBA" id="ARBA00023054"/>
    </source>
</evidence>
<gene>
    <name evidence="4" type="ORF">SUZIE_142195</name>
</gene>
<feature type="region of interest" description="Disordered" evidence="3">
    <location>
        <begin position="513"/>
        <end position="591"/>
    </location>
</feature>
<dbReference type="Proteomes" id="UP001166674">
    <property type="component" value="Unassembled WGS sequence"/>
</dbReference>
<evidence type="ECO:0000313" key="5">
    <source>
        <dbReference type="Proteomes" id="UP001166674"/>
    </source>
</evidence>
<feature type="coiled-coil region" evidence="2">
    <location>
        <begin position="120"/>
        <end position="154"/>
    </location>
</feature>
<sequence>MEGPKAAPQSYWDLGLEKIFRVVPALPEDGRPGPNPDTFRPELVICAAIGFFTVFLFLWRSVQSVRSRLYVRREKKLALELSELIEKKCNLLDKVSLLQKEHEGLQSFKDANPEKASKEVQYLEIILEMLNRSKSKLEDETLSLETKLKEEKSKRSEQDELMGDISKRIKSLEDESTSIITQVTEDKTTLRLVQMNEEDLKEAIKETLNENYQLQESQKHLLREAEVWKEKVSDLRKQKITLKNSKIQAEQVLSDKESHIKSLTERLLKIKDQSPVPGEDLTGDGNLEMERKSELEIGAHLGNQPKEALKELLYAAELNASLDTLEGERRQMYTLLSEVDKTKEDLRERIKNLQNEQESLQSENTQFENKNQKLQEKFKLKMEEHQENTLKLHRKLIVEKKCRLEEEERFSEVERKINHAAKELETYRNRAKDLDEELDTIVHYYERRSIFYEKKAQDNALAAWRAEKNLNYFKTVNANKRQKLTDMELQFKLLEDPYAPNVFNTAFARGQSPYGPSPLSGPSSEMRAFPFKKKGPPRLSPLYPGKGGRGSGGPEDPLDHHINNERGEASSGIVSDPHRAPAGTGPLSSPWELEHKMMIPPQGRPHSDPTWIQRQHGYYYYGRRQHGYYYYGRPSEPGEPPPVQFKNVCSLRRFPHPPPRAGFFPPTPTF</sequence>
<evidence type="ECO:0000313" key="4">
    <source>
        <dbReference type="EMBL" id="MBZ3877289.1"/>
    </source>
</evidence>
<dbReference type="PANTHER" id="PTHR23158">
    <property type="entry name" value="MELANOMA INHIBITORY ACTIVITY-RELATED"/>
    <property type="match status" value="1"/>
</dbReference>
<comment type="caution">
    <text evidence="4">The sequence shown here is derived from an EMBL/GenBank/DDBJ whole genome shotgun (WGS) entry which is preliminary data.</text>
</comment>
<accession>A0AA41SYI5</accession>
<feature type="coiled-coil region" evidence="2">
    <location>
        <begin position="336"/>
        <end position="437"/>
    </location>
</feature>
<dbReference type="GO" id="GO:0070971">
    <property type="term" value="C:endoplasmic reticulum exit site"/>
    <property type="evidence" value="ECO:0007669"/>
    <property type="project" value="TreeGrafter"/>
</dbReference>
<evidence type="ECO:0000256" key="3">
    <source>
        <dbReference type="SAM" id="MobiDB-lite"/>
    </source>
</evidence>
<dbReference type="AlphaFoldDB" id="A0AA41SYI5"/>
<dbReference type="GO" id="GO:0006888">
    <property type="term" value="P:endoplasmic reticulum to Golgi vesicle-mediated transport"/>
    <property type="evidence" value="ECO:0007669"/>
    <property type="project" value="TreeGrafter"/>
</dbReference>
<name>A0AA41SYI5_SCICA</name>
<dbReference type="GO" id="GO:0005789">
    <property type="term" value="C:endoplasmic reticulum membrane"/>
    <property type="evidence" value="ECO:0007669"/>
    <property type="project" value="TreeGrafter"/>
</dbReference>
<organism evidence="4 5">
    <name type="scientific">Sciurus carolinensis</name>
    <name type="common">Eastern gray squirrel</name>
    <dbReference type="NCBI Taxonomy" id="30640"/>
    <lineage>
        <taxon>Eukaryota</taxon>
        <taxon>Metazoa</taxon>
        <taxon>Chordata</taxon>
        <taxon>Craniata</taxon>
        <taxon>Vertebrata</taxon>
        <taxon>Euteleostomi</taxon>
        <taxon>Mammalia</taxon>
        <taxon>Eutheria</taxon>
        <taxon>Euarchontoglires</taxon>
        <taxon>Glires</taxon>
        <taxon>Rodentia</taxon>
        <taxon>Sciuromorpha</taxon>
        <taxon>Sciuridae</taxon>
        <taxon>Sciurinae</taxon>
        <taxon>Sciurini</taxon>
        <taxon>Sciurus</taxon>
    </lineage>
</organism>